<feature type="region of interest" description="Disordered" evidence="1">
    <location>
        <begin position="60"/>
        <end position="97"/>
    </location>
</feature>
<sequence length="97" mass="11273">MISGFQALHRDRAPVARIEPRQKIPSRFQGGLASHFATDGLREREREREELKVWFVGKEDERDPKEIESVADRDLETGSNGQEPGKRLYVVKRDLKR</sequence>
<feature type="compositionally biased region" description="Basic and acidic residues" evidence="1">
    <location>
        <begin position="60"/>
        <end position="76"/>
    </location>
</feature>
<evidence type="ECO:0000313" key="2">
    <source>
        <dbReference type="EMBL" id="GFO20044.1"/>
    </source>
</evidence>
<gene>
    <name evidence="2" type="ORF">PoB_004654900</name>
</gene>
<evidence type="ECO:0000313" key="3">
    <source>
        <dbReference type="Proteomes" id="UP000735302"/>
    </source>
</evidence>
<dbReference type="AlphaFoldDB" id="A0AAV4BIX2"/>
<dbReference type="EMBL" id="BLXT01005122">
    <property type="protein sequence ID" value="GFO20044.1"/>
    <property type="molecule type" value="Genomic_DNA"/>
</dbReference>
<evidence type="ECO:0000256" key="1">
    <source>
        <dbReference type="SAM" id="MobiDB-lite"/>
    </source>
</evidence>
<name>A0AAV4BIX2_9GAST</name>
<accession>A0AAV4BIX2</accession>
<comment type="caution">
    <text evidence="2">The sequence shown here is derived from an EMBL/GenBank/DDBJ whole genome shotgun (WGS) entry which is preliminary data.</text>
</comment>
<proteinExistence type="predicted"/>
<dbReference type="Proteomes" id="UP000735302">
    <property type="component" value="Unassembled WGS sequence"/>
</dbReference>
<keyword evidence="3" id="KW-1185">Reference proteome</keyword>
<protein>
    <submittedName>
        <fullName evidence="2">Uncharacterized protein</fullName>
    </submittedName>
</protein>
<organism evidence="2 3">
    <name type="scientific">Plakobranchus ocellatus</name>
    <dbReference type="NCBI Taxonomy" id="259542"/>
    <lineage>
        <taxon>Eukaryota</taxon>
        <taxon>Metazoa</taxon>
        <taxon>Spiralia</taxon>
        <taxon>Lophotrochozoa</taxon>
        <taxon>Mollusca</taxon>
        <taxon>Gastropoda</taxon>
        <taxon>Heterobranchia</taxon>
        <taxon>Euthyneura</taxon>
        <taxon>Panpulmonata</taxon>
        <taxon>Sacoglossa</taxon>
        <taxon>Placobranchoidea</taxon>
        <taxon>Plakobranchidae</taxon>
        <taxon>Plakobranchus</taxon>
    </lineage>
</organism>
<reference evidence="2 3" key="1">
    <citation type="journal article" date="2021" name="Elife">
        <title>Chloroplast acquisition without the gene transfer in kleptoplastic sea slugs, Plakobranchus ocellatus.</title>
        <authorList>
            <person name="Maeda T."/>
            <person name="Takahashi S."/>
            <person name="Yoshida T."/>
            <person name="Shimamura S."/>
            <person name="Takaki Y."/>
            <person name="Nagai Y."/>
            <person name="Toyoda A."/>
            <person name="Suzuki Y."/>
            <person name="Arimoto A."/>
            <person name="Ishii H."/>
            <person name="Satoh N."/>
            <person name="Nishiyama T."/>
            <person name="Hasebe M."/>
            <person name="Maruyama T."/>
            <person name="Minagawa J."/>
            <person name="Obokata J."/>
            <person name="Shigenobu S."/>
        </authorList>
    </citation>
    <scope>NUCLEOTIDE SEQUENCE [LARGE SCALE GENOMIC DNA]</scope>
</reference>